<dbReference type="OrthoDB" id="5953030at2759"/>
<keyword evidence="2" id="KW-1185">Reference proteome</keyword>
<name>A0A814RU92_9BILA</name>
<dbReference type="AlphaFoldDB" id="A0A814RU92"/>
<sequence>MCYTVHLVTITSYYPLDIKKSPNVLKQIECRNLSAVNMLRINSLIDKIDLKQIRNFDDINAKWMFLKSEITKIIDKVAPNRKISKKNNNQFPCYDDDLIRLKHQKNAAYKSFTRTQSNEDKEIYEYFNNSFKSYNDE</sequence>
<protein>
    <submittedName>
        <fullName evidence="1">Uncharacterized protein</fullName>
    </submittedName>
</protein>
<evidence type="ECO:0000313" key="2">
    <source>
        <dbReference type="Proteomes" id="UP000663879"/>
    </source>
</evidence>
<organism evidence="1 2">
    <name type="scientific">Brachionus calyciflorus</name>
    <dbReference type="NCBI Taxonomy" id="104777"/>
    <lineage>
        <taxon>Eukaryota</taxon>
        <taxon>Metazoa</taxon>
        <taxon>Spiralia</taxon>
        <taxon>Gnathifera</taxon>
        <taxon>Rotifera</taxon>
        <taxon>Eurotatoria</taxon>
        <taxon>Monogononta</taxon>
        <taxon>Pseudotrocha</taxon>
        <taxon>Ploima</taxon>
        <taxon>Brachionidae</taxon>
        <taxon>Brachionus</taxon>
    </lineage>
</organism>
<dbReference type="Proteomes" id="UP000663879">
    <property type="component" value="Unassembled WGS sequence"/>
</dbReference>
<accession>A0A814RU92</accession>
<proteinExistence type="predicted"/>
<evidence type="ECO:0000313" key="1">
    <source>
        <dbReference type="EMBL" id="CAF1138942.1"/>
    </source>
</evidence>
<gene>
    <name evidence="1" type="ORF">OXX778_LOCUS22812</name>
</gene>
<dbReference type="EMBL" id="CAJNOC010010333">
    <property type="protein sequence ID" value="CAF1138942.1"/>
    <property type="molecule type" value="Genomic_DNA"/>
</dbReference>
<comment type="caution">
    <text evidence="1">The sequence shown here is derived from an EMBL/GenBank/DDBJ whole genome shotgun (WGS) entry which is preliminary data.</text>
</comment>
<reference evidence="1" key="1">
    <citation type="submission" date="2021-02" db="EMBL/GenBank/DDBJ databases">
        <authorList>
            <person name="Nowell W R."/>
        </authorList>
    </citation>
    <scope>NUCLEOTIDE SEQUENCE</scope>
    <source>
        <strain evidence="1">Ploen Becks lab</strain>
    </source>
</reference>